<feature type="domain" description="Protein kinase" evidence="13">
    <location>
        <begin position="208"/>
        <end position="362"/>
    </location>
</feature>
<evidence type="ECO:0000313" key="14">
    <source>
        <dbReference type="EMBL" id="KAF9601586.1"/>
    </source>
</evidence>
<evidence type="ECO:0000256" key="5">
    <source>
        <dbReference type="ARBA" id="ARBA00022729"/>
    </source>
</evidence>
<evidence type="ECO:0000256" key="2">
    <source>
        <dbReference type="ARBA" id="ARBA00022527"/>
    </source>
</evidence>
<evidence type="ECO:0000313" key="15">
    <source>
        <dbReference type="Proteomes" id="UP000631114"/>
    </source>
</evidence>
<feature type="binding site" evidence="11">
    <location>
        <position position="236"/>
    </location>
    <ligand>
        <name>ATP</name>
        <dbReference type="ChEBI" id="CHEBI:30616"/>
    </ligand>
</feature>
<keyword evidence="8 12" id="KW-1133">Transmembrane helix</keyword>
<evidence type="ECO:0000256" key="8">
    <source>
        <dbReference type="ARBA" id="ARBA00022989"/>
    </source>
</evidence>
<dbReference type="InterPro" id="IPR001245">
    <property type="entry name" value="Ser-Thr/Tyr_kinase_cat_dom"/>
</dbReference>
<dbReference type="InterPro" id="IPR045874">
    <property type="entry name" value="LRK10/LRL21-25-like"/>
</dbReference>
<evidence type="ECO:0000256" key="1">
    <source>
        <dbReference type="ARBA" id="ARBA00004479"/>
    </source>
</evidence>
<dbReference type="Pfam" id="PF14380">
    <property type="entry name" value="WAK_assoc"/>
    <property type="match status" value="1"/>
</dbReference>
<keyword evidence="9 12" id="KW-0472">Membrane</keyword>
<keyword evidence="6 11" id="KW-0547">Nucleotide-binding</keyword>
<evidence type="ECO:0000256" key="6">
    <source>
        <dbReference type="ARBA" id="ARBA00022741"/>
    </source>
</evidence>
<comment type="caution">
    <text evidence="14">The sequence shown here is derived from an EMBL/GenBank/DDBJ whole genome shotgun (WGS) entry which is preliminary data.</text>
</comment>
<keyword evidence="10" id="KW-0325">Glycoprotein</keyword>
<evidence type="ECO:0000256" key="12">
    <source>
        <dbReference type="SAM" id="Phobius"/>
    </source>
</evidence>
<keyword evidence="2" id="KW-0723">Serine/threonine-protein kinase</keyword>
<evidence type="ECO:0000256" key="7">
    <source>
        <dbReference type="ARBA" id="ARBA00022840"/>
    </source>
</evidence>
<sequence length="362" mass="41666">MIKSPCLECGETSNFCFYYDGFLDHVDYCSLFRVNIPVTIYGNLGKVGNLRRVLQEGFEVSWDEDCNSCMENDVGRCGYLNQERKANIELNCFCSDGVHKHNCTDGDPVILNAVGMNFPSKPHNKTIRLILGIGLTGAAFIFLCALYISYKRRHKKHSRFRSTDDHELQRYFERDNGTTPASIETFLHNYTLERPTRFSYKQLKKYTDNFSQKIGQGGFGSVFKGQLPNGFIIAVKVLDETTNQIETQFLNEVFTIGCIHHNHLVRLLGYCFDHFRIALIYEYLVNGSLEKYILQKKHMNKDHVRNTYGDGGGSKWHECQGKEEEEIAMKLEMVGLWCIQFEPSRRPSMRKVVDMLEGDVGH</sequence>
<comment type="subcellular location">
    <subcellularLocation>
        <location evidence="1">Membrane</location>
        <topology evidence="1">Single-pass type I membrane protein</topology>
    </subcellularLocation>
</comment>
<dbReference type="PANTHER" id="PTHR27009">
    <property type="entry name" value="RUST RESISTANCE KINASE LR10-RELATED"/>
    <property type="match status" value="1"/>
</dbReference>
<gene>
    <name evidence="14" type="ORF">IFM89_020502</name>
</gene>
<dbReference type="InterPro" id="IPR032872">
    <property type="entry name" value="WAK_assoc_C"/>
</dbReference>
<dbReference type="Pfam" id="PF07714">
    <property type="entry name" value="PK_Tyr_Ser-Thr"/>
    <property type="match status" value="1"/>
</dbReference>
<dbReference type="GO" id="GO:0016020">
    <property type="term" value="C:membrane"/>
    <property type="evidence" value="ECO:0007669"/>
    <property type="project" value="UniProtKB-SubCell"/>
</dbReference>
<keyword evidence="15" id="KW-1185">Reference proteome</keyword>
<dbReference type="GO" id="GO:0004674">
    <property type="term" value="F:protein serine/threonine kinase activity"/>
    <property type="evidence" value="ECO:0007669"/>
    <property type="project" value="UniProtKB-KW"/>
</dbReference>
<dbReference type="Proteomes" id="UP000631114">
    <property type="component" value="Unassembled WGS sequence"/>
</dbReference>
<dbReference type="PROSITE" id="PS50011">
    <property type="entry name" value="PROTEIN_KINASE_DOM"/>
    <property type="match status" value="1"/>
</dbReference>
<proteinExistence type="predicted"/>
<dbReference type="SUPFAM" id="SSF56112">
    <property type="entry name" value="Protein kinase-like (PK-like)"/>
    <property type="match status" value="1"/>
</dbReference>
<evidence type="ECO:0000259" key="13">
    <source>
        <dbReference type="PROSITE" id="PS50011"/>
    </source>
</evidence>
<reference evidence="14 15" key="1">
    <citation type="submission" date="2020-10" db="EMBL/GenBank/DDBJ databases">
        <title>The Coptis chinensis genome and diversification of protoberbering-type alkaloids.</title>
        <authorList>
            <person name="Wang B."/>
            <person name="Shu S."/>
            <person name="Song C."/>
            <person name="Liu Y."/>
        </authorList>
    </citation>
    <scope>NUCLEOTIDE SEQUENCE [LARGE SCALE GENOMIC DNA]</scope>
    <source>
        <strain evidence="14">HL-2020</strain>
        <tissue evidence="14">Leaf</tissue>
    </source>
</reference>
<dbReference type="PROSITE" id="PS00107">
    <property type="entry name" value="PROTEIN_KINASE_ATP"/>
    <property type="match status" value="1"/>
</dbReference>
<keyword evidence="4 12" id="KW-0812">Transmembrane</keyword>
<accession>A0A835LW36</accession>
<evidence type="ECO:0000256" key="4">
    <source>
        <dbReference type="ARBA" id="ARBA00022692"/>
    </source>
</evidence>
<dbReference type="OrthoDB" id="4062651at2759"/>
<dbReference type="InterPro" id="IPR000719">
    <property type="entry name" value="Prot_kinase_dom"/>
</dbReference>
<dbReference type="EMBL" id="JADFTS010000006">
    <property type="protein sequence ID" value="KAF9601586.1"/>
    <property type="molecule type" value="Genomic_DNA"/>
</dbReference>
<evidence type="ECO:0000256" key="10">
    <source>
        <dbReference type="ARBA" id="ARBA00023180"/>
    </source>
</evidence>
<keyword evidence="5" id="KW-0732">Signal</keyword>
<dbReference type="AlphaFoldDB" id="A0A835LW36"/>
<dbReference type="InterPro" id="IPR017441">
    <property type="entry name" value="Protein_kinase_ATP_BS"/>
</dbReference>
<keyword evidence="7 11" id="KW-0067">ATP-binding</keyword>
<dbReference type="InterPro" id="IPR011009">
    <property type="entry name" value="Kinase-like_dom_sf"/>
</dbReference>
<keyword evidence="3" id="KW-0808">Transferase</keyword>
<keyword evidence="2" id="KW-0418">Kinase</keyword>
<evidence type="ECO:0000256" key="9">
    <source>
        <dbReference type="ARBA" id="ARBA00023136"/>
    </source>
</evidence>
<dbReference type="GO" id="GO:0005524">
    <property type="term" value="F:ATP binding"/>
    <property type="evidence" value="ECO:0007669"/>
    <property type="project" value="UniProtKB-UniRule"/>
</dbReference>
<name>A0A835LW36_9MAGN</name>
<evidence type="ECO:0000256" key="3">
    <source>
        <dbReference type="ARBA" id="ARBA00022679"/>
    </source>
</evidence>
<dbReference type="Gene3D" id="3.30.200.20">
    <property type="entry name" value="Phosphorylase Kinase, domain 1"/>
    <property type="match status" value="1"/>
</dbReference>
<organism evidence="14 15">
    <name type="scientific">Coptis chinensis</name>
    <dbReference type="NCBI Taxonomy" id="261450"/>
    <lineage>
        <taxon>Eukaryota</taxon>
        <taxon>Viridiplantae</taxon>
        <taxon>Streptophyta</taxon>
        <taxon>Embryophyta</taxon>
        <taxon>Tracheophyta</taxon>
        <taxon>Spermatophyta</taxon>
        <taxon>Magnoliopsida</taxon>
        <taxon>Ranunculales</taxon>
        <taxon>Ranunculaceae</taxon>
        <taxon>Coptidoideae</taxon>
        <taxon>Coptis</taxon>
    </lineage>
</organism>
<feature type="transmembrane region" description="Helical" evidence="12">
    <location>
        <begin position="129"/>
        <end position="150"/>
    </location>
</feature>
<protein>
    <recommendedName>
        <fullName evidence="13">Protein kinase domain-containing protein</fullName>
    </recommendedName>
</protein>
<evidence type="ECO:0000256" key="11">
    <source>
        <dbReference type="PROSITE-ProRule" id="PRU10141"/>
    </source>
</evidence>
<dbReference type="FunFam" id="3.30.200.20:FF:000178">
    <property type="entry name" value="serine/threonine-protein kinase PBS1-like"/>
    <property type="match status" value="1"/>
</dbReference>